<dbReference type="Proteomes" id="UP000183649">
    <property type="component" value="Unassembled WGS sequence"/>
</dbReference>
<dbReference type="InterPro" id="IPR009050">
    <property type="entry name" value="Globin-like_sf"/>
</dbReference>
<dbReference type="GO" id="GO:0046872">
    <property type="term" value="F:metal ion binding"/>
    <property type="evidence" value="ECO:0007669"/>
    <property type="project" value="UniProtKB-KW"/>
</dbReference>
<reference evidence="6" key="1">
    <citation type="submission" date="2015-08" db="EMBL/GenBank/DDBJ databases">
        <authorList>
            <person name="Varghese N."/>
        </authorList>
    </citation>
    <scope>NUCLEOTIDE SEQUENCE [LARGE SCALE GENOMIC DNA]</scope>
    <source>
        <strain evidence="6">DSM 18181</strain>
    </source>
</reference>
<dbReference type="RefSeq" id="WP_211263363.1">
    <property type="nucleotide sequence ID" value="NZ_CYHF01000008.1"/>
</dbReference>
<dbReference type="GO" id="GO:0020037">
    <property type="term" value="F:heme binding"/>
    <property type="evidence" value="ECO:0007669"/>
    <property type="project" value="InterPro"/>
</dbReference>
<evidence type="ECO:0000256" key="4">
    <source>
        <dbReference type="ARBA" id="ARBA00023004"/>
    </source>
</evidence>
<keyword evidence="2" id="KW-0349">Heme</keyword>
<accession>A0A0K6I6P1</accession>
<evidence type="ECO:0000256" key="3">
    <source>
        <dbReference type="ARBA" id="ARBA00022723"/>
    </source>
</evidence>
<dbReference type="InterPro" id="IPR001486">
    <property type="entry name" value="Hemoglobin_trunc"/>
</dbReference>
<keyword evidence="4" id="KW-0408">Iron</keyword>
<dbReference type="Pfam" id="PF01152">
    <property type="entry name" value="Bac_globin"/>
    <property type="match status" value="1"/>
</dbReference>
<keyword evidence="3" id="KW-0479">Metal-binding</keyword>
<keyword evidence="6" id="KW-1185">Reference proteome</keyword>
<dbReference type="EMBL" id="CYHF01000008">
    <property type="protein sequence ID" value="CUA98972.1"/>
    <property type="molecule type" value="Genomic_DNA"/>
</dbReference>
<organism evidence="5 6">
    <name type="scientific">Thiomonas bhubaneswarensis</name>
    <dbReference type="NCBI Taxonomy" id="339866"/>
    <lineage>
        <taxon>Bacteria</taxon>
        <taxon>Pseudomonadati</taxon>
        <taxon>Pseudomonadota</taxon>
        <taxon>Betaproteobacteria</taxon>
        <taxon>Burkholderiales</taxon>
        <taxon>Thiomonas</taxon>
    </lineage>
</organism>
<evidence type="ECO:0000313" key="5">
    <source>
        <dbReference type="EMBL" id="CUA98972.1"/>
    </source>
</evidence>
<keyword evidence="1" id="KW-0813">Transport</keyword>
<proteinExistence type="predicted"/>
<evidence type="ECO:0000313" key="6">
    <source>
        <dbReference type="Proteomes" id="UP000183649"/>
    </source>
</evidence>
<evidence type="ECO:0000256" key="2">
    <source>
        <dbReference type="ARBA" id="ARBA00022617"/>
    </source>
</evidence>
<name>A0A0K6I6P1_9BURK</name>
<dbReference type="STRING" id="339866.GCA_001418255_02338"/>
<protein>
    <submittedName>
        <fullName evidence="5">Truncated hemoglobin YjbI</fullName>
    </submittedName>
</protein>
<dbReference type="InterPro" id="IPR012292">
    <property type="entry name" value="Globin/Proto"/>
</dbReference>
<dbReference type="CDD" id="cd08916">
    <property type="entry name" value="TrHb3_P"/>
    <property type="match status" value="1"/>
</dbReference>
<dbReference type="Gene3D" id="1.10.490.10">
    <property type="entry name" value="Globins"/>
    <property type="match status" value="1"/>
</dbReference>
<gene>
    <name evidence="5" type="ORF">Ga0061069_108110</name>
</gene>
<dbReference type="AlphaFoldDB" id="A0A0K6I6P1"/>
<dbReference type="GO" id="GO:0019825">
    <property type="term" value="F:oxygen binding"/>
    <property type="evidence" value="ECO:0007669"/>
    <property type="project" value="InterPro"/>
</dbReference>
<dbReference type="SUPFAM" id="SSF46458">
    <property type="entry name" value="Globin-like"/>
    <property type="match status" value="1"/>
</dbReference>
<sequence length="181" mass="20479">MRDANAMRGHVPVDRPSPRHEIHETAVSVPELNDRRTALARELRQRTGLDEAVLERLVRGFYARARVDPELGPIFAAQHIADWPAHEARLVDFWASVALMAGRYHRNALSAHRPLALRDEHFERWLALFDATLREEFSASARDHLLTIATRIAATMRTRLCDARSDGLHPITDVTNAVGRA</sequence>
<evidence type="ECO:0000256" key="1">
    <source>
        <dbReference type="ARBA" id="ARBA00022448"/>
    </source>
</evidence>